<evidence type="ECO:0000259" key="3">
    <source>
        <dbReference type="PROSITE" id="PS51371"/>
    </source>
</evidence>
<dbReference type="Pfam" id="PF00571">
    <property type="entry name" value="CBS"/>
    <property type="match status" value="2"/>
</dbReference>
<proteinExistence type="predicted"/>
<dbReference type="PANTHER" id="PTHR43080">
    <property type="entry name" value="CBS DOMAIN-CONTAINING PROTEIN CBSX3, MITOCHONDRIAL"/>
    <property type="match status" value="1"/>
</dbReference>
<dbReference type="SMART" id="SM00116">
    <property type="entry name" value="CBS"/>
    <property type="match status" value="2"/>
</dbReference>
<dbReference type="AlphaFoldDB" id="A0A6N8U264"/>
<evidence type="ECO:0000256" key="2">
    <source>
        <dbReference type="PROSITE-ProRule" id="PRU00703"/>
    </source>
</evidence>
<dbReference type="CDD" id="cd04584">
    <property type="entry name" value="CBS_pair_AcuB_like"/>
    <property type="match status" value="1"/>
</dbReference>
<accession>A0A6N8U264</accession>
<dbReference type="InterPro" id="IPR000644">
    <property type="entry name" value="CBS_dom"/>
</dbReference>
<evidence type="ECO:0000313" key="6">
    <source>
        <dbReference type="Proteomes" id="UP000434036"/>
    </source>
</evidence>
<keyword evidence="1 2" id="KW-0129">CBS domain</keyword>
<dbReference type="InterPro" id="IPR051257">
    <property type="entry name" value="Diverse_CBS-Domain"/>
</dbReference>
<evidence type="ECO:0000313" key="5">
    <source>
        <dbReference type="EMBL" id="MXQ72358.1"/>
    </source>
</evidence>
<comment type="caution">
    <text evidence="5">The sequence shown here is derived from an EMBL/GenBank/DDBJ whole genome shotgun (WGS) entry which is preliminary data.</text>
</comment>
<dbReference type="Proteomes" id="UP000434036">
    <property type="component" value="Unassembled WGS sequence"/>
</dbReference>
<reference evidence="5 6" key="1">
    <citation type="submission" date="2019-12" db="EMBL/GenBank/DDBJ databases">
        <authorList>
            <person name="Yang R."/>
        </authorList>
    </citation>
    <scope>NUCLEOTIDE SEQUENCE [LARGE SCALE GENOMIC DNA]</scope>
    <source>
        <strain evidence="5 6">DONG20-135</strain>
    </source>
</reference>
<reference evidence="5 6" key="2">
    <citation type="submission" date="2020-01" db="EMBL/GenBank/DDBJ databases">
        <title>Clostridiaceae sp. nov. isolated from the gut of human by culturomics.</title>
        <authorList>
            <person name="Chang Y."/>
        </authorList>
    </citation>
    <scope>NUCLEOTIDE SEQUENCE [LARGE SCALE GENOMIC DNA]</scope>
    <source>
        <strain evidence="5 6">DONG20-135</strain>
    </source>
</reference>
<gene>
    <name evidence="5" type="ORF">GSF08_00190</name>
</gene>
<dbReference type="EMBL" id="WUUQ01000001">
    <property type="protein sequence ID" value="MXQ72358.1"/>
    <property type="molecule type" value="Genomic_DNA"/>
</dbReference>
<feature type="domain" description="CBS" evidence="3">
    <location>
        <begin position="7"/>
        <end position="63"/>
    </location>
</feature>
<name>A0A6N8U264_9FIRM</name>
<dbReference type="Gene3D" id="3.10.580.10">
    <property type="entry name" value="CBS-domain"/>
    <property type="match status" value="1"/>
</dbReference>
<keyword evidence="6" id="KW-1185">Reference proteome</keyword>
<dbReference type="InterPro" id="IPR046342">
    <property type="entry name" value="CBS_dom_sf"/>
</dbReference>
<dbReference type="Pfam" id="PF01842">
    <property type="entry name" value="ACT"/>
    <property type="match status" value="1"/>
</dbReference>
<dbReference type="SUPFAM" id="SSF55021">
    <property type="entry name" value="ACT-like"/>
    <property type="match status" value="1"/>
</dbReference>
<dbReference type="InterPro" id="IPR045865">
    <property type="entry name" value="ACT-like_dom_sf"/>
</dbReference>
<sequence>MYVRDQMTRNPICIDINSKISEVVDLMSEKNLHRIPVIQNGKLAGLVTEGQIAKKGPSKATSLSIFELNYLLSKTSVDAIMIRDVITIHENRFLEDAALLMEKHDIGCLPVVNDYQEVVGILTQNDVFAAFLDILGYRERGSRVCIKVKDKLGAIGELSQVFVRNAINITHVGVYHSENGMAELIFRIDSFNTDALEADLKQSGYEVLNITKNPN</sequence>
<feature type="domain" description="CBS" evidence="3">
    <location>
        <begin position="81"/>
        <end position="139"/>
    </location>
</feature>
<evidence type="ECO:0000259" key="4">
    <source>
        <dbReference type="PROSITE" id="PS51671"/>
    </source>
</evidence>
<feature type="domain" description="ACT" evidence="4">
    <location>
        <begin position="143"/>
        <end position="215"/>
    </location>
</feature>
<dbReference type="SUPFAM" id="SSF54631">
    <property type="entry name" value="CBS-domain pair"/>
    <property type="match status" value="1"/>
</dbReference>
<dbReference type="RefSeq" id="WP_160623860.1">
    <property type="nucleotide sequence ID" value="NZ_WUUQ01000001.1"/>
</dbReference>
<dbReference type="PANTHER" id="PTHR43080:SF2">
    <property type="entry name" value="CBS DOMAIN-CONTAINING PROTEIN"/>
    <property type="match status" value="1"/>
</dbReference>
<dbReference type="PROSITE" id="PS51371">
    <property type="entry name" value="CBS"/>
    <property type="match status" value="2"/>
</dbReference>
<dbReference type="PROSITE" id="PS51671">
    <property type="entry name" value="ACT"/>
    <property type="match status" value="1"/>
</dbReference>
<organism evidence="5 6">
    <name type="scientific">Copranaerobaculum intestinale</name>
    <dbReference type="NCBI Taxonomy" id="2692629"/>
    <lineage>
        <taxon>Bacteria</taxon>
        <taxon>Bacillati</taxon>
        <taxon>Bacillota</taxon>
        <taxon>Erysipelotrichia</taxon>
        <taxon>Erysipelotrichales</taxon>
        <taxon>Erysipelotrichaceae</taxon>
        <taxon>Copranaerobaculum</taxon>
    </lineage>
</organism>
<protein>
    <submittedName>
        <fullName evidence="5">CBS domain-containing protein</fullName>
    </submittedName>
</protein>
<dbReference type="InterPro" id="IPR002912">
    <property type="entry name" value="ACT_dom"/>
</dbReference>
<evidence type="ECO:0000256" key="1">
    <source>
        <dbReference type="ARBA" id="ARBA00023122"/>
    </source>
</evidence>